<evidence type="ECO:0000256" key="4">
    <source>
        <dbReference type="ARBA" id="ARBA00023125"/>
    </source>
</evidence>
<dbReference type="SMART" id="SM00448">
    <property type="entry name" value="REC"/>
    <property type="match status" value="1"/>
</dbReference>
<keyword evidence="5" id="KW-0804">Transcription</keyword>
<keyword evidence="2" id="KW-0902">Two-component regulatory system</keyword>
<dbReference type="GO" id="GO:0006355">
    <property type="term" value="P:regulation of DNA-templated transcription"/>
    <property type="evidence" value="ECO:0007669"/>
    <property type="project" value="InterPro"/>
</dbReference>
<evidence type="ECO:0000313" key="11">
    <source>
        <dbReference type="Proteomes" id="UP000547674"/>
    </source>
</evidence>
<evidence type="ECO:0000256" key="7">
    <source>
        <dbReference type="PROSITE-ProRule" id="PRU01091"/>
    </source>
</evidence>
<dbReference type="FunFam" id="3.40.50.2300:FF:000001">
    <property type="entry name" value="DNA-binding response regulator PhoB"/>
    <property type="match status" value="1"/>
</dbReference>
<keyword evidence="4 7" id="KW-0238">DNA-binding</keyword>
<keyword evidence="3" id="KW-0805">Transcription regulation</keyword>
<dbReference type="InterPro" id="IPR016032">
    <property type="entry name" value="Sig_transdc_resp-reg_C-effctor"/>
</dbReference>
<dbReference type="GO" id="GO:0005829">
    <property type="term" value="C:cytosol"/>
    <property type="evidence" value="ECO:0007669"/>
    <property type="project" value="TreeGrafter"/>
</dbReference>
<dbReference type="InterPro" id="IPR001867">
    <property type="entry name" value="OmpR/PhoB-type_DNA-bd"/>
</dbReference>
<dbReference type="Gene3D" id="1.10.10.10">
    <property type="entry name" value="Winged helix-like DNA-binding domain superfamily/Winged helix DNA-binding domain"/>
    <property type="match status" value="1"/>
</dbReference>
<dbReference type="InterPro" id="IPR036388">
    <property type="entry name" value="WH-like_DNA-bd_sf"/>
</dbReference>
<dbReference type="Proteomes" id="UP000547674">
    <property type="component" value="Unassembled WGS sequence"/>
</dbReference>
<evidence type="ECO:0000256" key="6">
    <source>
        <dbReference type="PROSITE-ProRule" id="PRU00169"/>
    </source>
</evidence>
<evidence type="ECO:0000259" key="8">
    <source>
        <dbReference type="PROSITE" id="PS50110"/>
    </source>
</evidence>
<dbReference type="PANTHER" id="PTHR48111:SF1">
    <property type="entry name" value="TWO-COMPONENT RESPONSE REGULATOR ORR33"/>
    <property type="match status" value="1"/>
</dbReference>
<dbReference type="SMART" id="SM00862">
    <property type="entry name" value="Trans_reg_C"/>
    <property type="match status" value="1"/>
</dbReference>
<gene>
    <name evidence="10" type="ORF">HKN21_07725</name>
</gene>
<dbReference type="GO" id="GO:0032993">
    <property type="term" value="C:protein-DNA complex"/>
    <property type="evidence" value="ECO:0007669"/>
    <property type="project" value="TreeGrafter"/>
</dbReference>
<accession>A0A7Y2H216</accession>
<feature type="domain" description="Response regulatory" evidence="8">
    <location>
        <begin position="13"/>
        <end position="127"/>
    </location>
</feature>
<name>A0A7Y2H216_UNCEI</name>
<dbReference type="Pfam" id="PF00486">
    <property type="entry name" value="Trans_reg_C"/>
    <property type="match status" value="1"/>
</dbReference>
<comment type="caution">
    <text evidence="10">The sequence shown here is derived from an EMBL/GenBank/DDBJ whole genome shotgun (WGS) entry which is preliminary data.</text>
</comment>
<proteinExistence type="predicted"/>
<evidence type="ECO:0000259" key="9">
    <source>
        <dbReference type="PROSITE" id="PS51755"/>
    </source>
</evidence>
<dbReference type="Pfam" id="PF00072">
    <property type="entry name" value="Response_reg"/>
    <property type="match status" value="1"/>
</dbReference>
<dbReference type="InterPro" id="IPR011006">
    <property type="entry name" value="CheY-like_superfamily"/>
</dbReference>
<dbReference type="EMBL" id="JABDJR010000305">
    <property type="protein sequence ID" value="NNF06634.1"/>
    <property type="molecule type" value="Genomic_DNA"/>
</dbReference>
<dbReference type="PROSITE" id="PS51755">
    <property type="entry name" value="OMPR_PHOB"/>
    <property type="match status" value="1"/>
</dbReference>
<feature type="modified residue" description="4-aspartylphosphate" evidence="6">
    <location>
        <position position="62"/>
    </location>
</feature>
<feature type="DNA-binding region" description="OmpR/PhoB-type" evidence="7">
    <location>
        <begin position="137"/>
        <end position="238"/>
    </location>
</feature>
<dbReference type="SUPFAM" id="SSF46894">
    <property type="entry name" value="C-terminal effector domain of the bipartite response regulators"/>
    <property type="match status" value="1"/>
</dbReference>
<sequence length="240" mass="27144">MVEANTQEVTTKKILVIEDEPDMLMGLEHNLSFEGYAVATASTGRAGLDAVKSERPDIVLLDVMLPEMSGFDVLRAIREESRTLPVIMITAKGMESDKVQGFSLGADDYVTKPFSIRELMARISAVLRRSAGVATQLSQYSFGDVEVDFEKRECRRKGREVALSFKEFEVLRLLIENRGQTITRERLLEEVWGLSAADQPTSRTVDTHIANLRRKLEGDRDRNKYVRTVHKVGYKFVDDN</sequence>
<dbReference type="InterPro" id="IPR039420">
    <property type="entry name" value="WalR-like"/>
</dbReference>
<organism evidence="10 11">
    <name type="scientific">Eiseniibacteriota bacterium</name>
    <dbReference type="NCBI Taxonomy" id="2212470"/>
    <lineage>
        <taxon>Bacteria</taxon>
        <taxon>Candidatus Eiseniibacteriota</taxon>
    </lineage>
</organism>
<keyword evidence="1 6" id="KW-0597">Phosphoprotein</keyword>
<dbReference type="CDD" id="cd17574">
    <property type="entry name" value="REC_OmpR"/>
    <property type="match status" value="1"/>
</dbReference>
<feature type="domain" description="OmpR/PhoB-type" evidence="9">
    <location>
        <begin position="137"/>
        <end position="238"/>
    </location>
</feature>
<dbReference type="PROSITE" id="PS50110">
    <property type="entry name" value="RESPONSE_REGULATORY"/>
    <property type="match status" value="1"/>
</dbReference>
<evidence type="ECO:0000256" key="5">
    <source>
        <dbReference type="ARBA" id="ARBA00023163"/>
    </source>
</evidence>
<evidence type="ECO:0000313" key="10">
    <source>
        <dbReference type="EMBL" id="NNF06634.1"/>
    </source>
</evidence>
<dbReference type="CDD" id="cd00383">
    <property type="entry name" value="trans_reg_C"/>
    <property type="match status" value="1"/>
</dbReference>
<dbReference type="AlphaFoldDB" id="A0A7Y2H216"/>
<reference evidence="10 11" key="1">
    <citation type="submission" date="2020-03" db="EMBL/GenBank/DDBJ databases">
        <title>Metabolic flexibility allows generalist bacteria to become dominant in a frequently disturbed ecosystem.</title>
        <authorList>
            <person name="Chen Y.-J."/>
            <person name="Leung P.M."/>
            <person name="Bay S.K."/>
            <person name="Hugenholtz P."/>
            <person name="Kessler A.J."/>
            <person name="Shelley G."/>
            <person name="Waite D.W."/>
            <person name="Cook P.L."/>
            <person name="Greening C."/>
        </authorList>
    </citation>
    <scope>NUCLEOTIDE SEQUENCE [LARGE SCALE GENOMIC DNA]</scope>
    <source>
        <strain evidence="10">SS_bin_28</strain>
    </source>
</reference>
<dbReference type="Gene3D" id="6.10.250.690">
    <property type="match status" value="1"/>
</dbReference>
<protein>
    <submittedName>
        <fullName evidence="10">Response regulator transcription factor</fullName>
    </submittedName>
</protein>
<dbReference type="Gene3D" id="3.40.50.2300">
    <property type="match status" value="1"/>
</dbReference>
<dbReference type="InterPro" id="IPR001789">
    <property type="entry name" value="Sig_transdc_resp-reg_receiver"/>
</dbReference>
<dbReference type="SUPFAM" id="SSF52172">
    <property type="entry name" value="CheY-like"/>
    <property type="match status" value="1"/>
</dbReference>
<evidence type="ECO:0000256" key="2">
    <source>
        <dbReference type="ARBA" id="ARBA00023012"/>
    </source>
</evidence>
<evidence type="ECO:0000256" key="1">
    <source>
        <dbReference type="ARBA" id="ARBA00022553"/>
    </source>
</evidence>
<dbReference type="GO" id="GO:0000156">
    <property type="term" value="F:phosphorelay response regulator activity"/>
    <property type="evidence" value="ECO:0007669"/>
    <property type="project" value="TreeGrafter"/>
</dbReference>
<evidence type="ECO:0000256" key="3">
    <source>
        <dbReference type="ARBA" id="ARBA00023015"/>
    </source>
</evidence>
<dbReference type="PANTHER" id="PTHR48111">
    <property type="entry name" value="REGULATOR OF RPOS"/>
    <property type="match status" value="1"/>
</dbReference>
<dbReference type="GO" id="GO:0000976">
    <property type="term" value="F:transcription cis-regulatory region binding"/>
    <property type="evidence" value="ECO:0007669"/>
    <property type="project" value="TreeGrafter"/>
</dbReference>